<evidence type="ECO:0000259" key="3">
    <source>
        <dbReference type="Pfam" id="PF14341"/>
    </source>
</evidence>
<reference evidence="4 5" key="1">
    <citation type="submission" date="2019-12" db="EMBL/GenBank/DDBJ databases">
        <authorList>
            <person name="Xu J."/>
        </authorList>
    </citation>
    <scope>NUCLEOTIDE SEQUENCE [LARGE SCALE GENOMIC DNA]</scope>
    <source>
        <strain evidence="4 5">HX-5-24</strain>
    </source>
</reference>
<protein>
    <submittedName>
        <fullName evidence="4">Pilus assembly protein</fullName>
    </submittedName>
</protein>
<proteinExistence type="predicted"/>
<keyword evidence="1" id="KW-0812">Transmembrane</keyword>
<dbReference type="InterPro" id="IPR025205">
    <property type="entry name" value="PilX/PilW_C"/>
</dbReference>
<name>A0A7C9HMD3_9GAMM</name>
<dbReference type="InterPro" id="IPR025746">
    <property type="entry name" value="PilX_N_dom"/>
</dbReference>
<feature type="transmembrane region" description="Helical" evidence="1">
    <location>
        <begin position="15"/>
        <end position="36"/>
    </location>
</feature>
<feature type="domain" description="Type 4 fimbrial biogenesis protein PilX N-terminal" evidence="3">
    <location>
        <begin position="14"/>
        <end position="64"/>
    </location>
</feature>
<evidence type="ECO:0000313" key="5">
    <source>
        <dbReference type="Proteomes" id="UP000479692"/>
    </source>
</evidence>
<feature type="domain" description="PilX/PilW C-terminal" evidence="2">
    <location>
        <begin position="84"/>
        <end position="175"/>
    </location>
</feature>
<keyword evidence="1" id="KW-1133">Transmembrane helix</keyword>
<gene>
    <name evidence="4" type="ORF">GN331_09375</name>
</gene>
<evidence type="ECO:0000259" key="2">
    <source>
        <dbReference type="Pfam" id="PF13681"/>
    </source>
</evidence>
<dbReference type="Proteomes" id="UP000479692">
    <property type="component" value="Unassembled WGS sequence"/>
</dbReference>
<evidence type="ECO:0000256" key="1">
    <source>
        <dbReference type="SAM" id="Phobius"/>
    </source>
</evidence>
<dbReference type="RefSeq" id="WP_156641705.1">
    <property type="nucleotide sequence ID" value="NZ_WOXT01000002.1"/>
</dbReference>
<dbReference type="Pfam" id="PF13681">
    <property type="entry name" value="PilX"/>
    <property type="match status" value="1"/>
</dbReference>
<comment type="caution">
    <text evidence="4">The sequence shown here is derived from an EMBL/GenBank/DDBJ whole genome shotgun (WGS) entry which is preliminary data.</text>
</comment>
<sequence>MNRIPSIPSRNGERGIALVVVLILLLVMSMLALVSLRSTLMEERMSANMADRSASFQAAEAALRQGEQFASGKPPVPGSGCLNGLCAIPAPTDAPRWKTAANWNTAKVVDIDMGTHSVGAKYIVELIAVNVEAKGQCLDNQDPNATCTGTESRYRITALSEAAGRSSVMLQTNYAVP</sequence>
<accession>A0A7C9HMD3</accession>
<dbReference type="Pfam" id="PF14341">
    <property type="entry name" value="PilX_N"/>
    <property type="match status" value="1"/>
</dbReference>
<keyword evidence="5" id="KW-1185">Reference proteome</keyword>
<dbReference type="EMBL" id="WOXT01000002">
    <property type="protein sequence ID" value="MUV14415.1"/>
    <property type="molecule type" value="Genomic_DNA"/>
</dbReference>
<evidence type="ECO:0000313" key="4">
    <source>
        <dbReference type="EMBL" id="MUV14415.1"/>
    </source>
</evidence>
<organism evidence="4 5">
    <name type="scientific">Noviluteimonas gilva</name>
    <dbReference type="NCBI Taxonomy" id="2682097"/>
    <lineage>
        <taxon>Bacteria</taxon>
        <taxon>Pseudomonadati</taxon>
        <taxon>Pseudomonadota</taxon>
        <taxon>Gammaproteobacteria</taxon>
        <taxon>Lysobacterales</taxon>
        <taxon>Lysobacteraceae</taxon>
        <taxon>Noviluteimonas</taxon>
    </lineage>
</organism>
<keyword evidence="1" id="KW-0472">Membrane</keyword>
<dbReference type="AlphaFoldDB" id="A0A7C9HMD3"/>